<dbReference type="InterPro" id="IPR032675">
    <property type="entry name" value="LRR_dom_sf"/>
</dbReference>
<dbReference type="AlphaFoldDB" id="U1GSI3"/>
<feature type="compositionally biased region" description="Acidic residues" evidence="1">
    <location>
        <begin position="363"/>
        <end position="377"/>
    </location>
</feature>
<dbReference type="InterPro" id="IPR026906">
    <property type="entry name" value="LRR_5"/>
</dbReference>
<dbReference type="PANTHER" id="PTHR45661">
    <property type="entry name" value="SURFACE ANTIGEN"/>
    <property type="match status" value="1"/>
</dbReference>
<name>U1GSI3_TRESO</name>
<sequence length="640" mass="69464">MRTGFHRSGLLLSDDRTAVVSFVPDEGAESVDIPDSVTDIPASLFSGCASLKRIKLSTSLRSLPDRLFEGCSSLEKIVMPPEIDSIGRAAFSGCSSLKSIPFRAGLTELSEDVFSYCTSLASLVIPDTVERIKSGAAADCTKLAAVVLPSSLKTLEAGAFAGCSSLRHIRISEDNDVFYVDEKDGCLYRREKDGTSVIVLRPCDFEKTAVKLIKTDEDETPSDELEKEDLSEIDRYEADARKAANEAELRENEREGEACGGEKTGDTTDAASDLVEGQGDDAAVETDADDSDFDAEKGAVSDAKEPVATLSKKNDNSDTAENRPDAIFEGDVRAPLDKVESEESAEKKRHETSEEAVCAPDAIEAEAQDAAEPDAESGGEKREYEIINFDGEAIPDEIEICKFNNRESSDIMEKKTMPNINQASVDEIFKKASEVKSENVQTADDGFKPISQDELNMLVTESDILRQNTPTDITVSASAQEHDSVPSGDSLLKRIAGAAKKYECVSLANAGGKSDWNDSLYVFAEGLVLDASGGGHFSKALKNCCRRIAAIHKYSKIFMYYGLPFGDDEFAHLFTGFIAERNTVYACSASKMSLLSEDAKRFASLAGISLERDQIECTNERAGNPETKLIKIMLQDDYSA</sequence>
<dbReference type="RefSeq" id="WP_021330140.1">
    <property type="nucleotide sequence ID" value="NZ_AUZJ01000023.1"/>
</dbReference>
<feature type="compositionally biased region" description="Acidic residues" evidence="1">
    <location>
        <begin position="278"/>
        <end position="293"/>
    </location>
</feature>
<feature type="compositionally biased region" description="Basic and acidic residues" evidence="1">
    <location>
        <begin position="294"/>
        <end position="305"/>
    </location>
</feature>
<proteinExistence type="predicted"/>
<organism evidence="2 3">
    <name type="scientific">Treponema socranskii subsp. socranskii VPI DR56BR1116 = ATCC 35536</name>
    <dbReference type="NCBI Taxonomy" id="1125725"/>
    <lineage>
        <taxon>Bacteria</taxon>
        <taxon>Pseudomonadati</taxon>
        <taxon>Spirochaetota</taxon>
        <taxon>Spirochaetia</taxon>
        <taxon>Spirochaetales</taxon>
        <taxon>Treponemataceae</taxon>
        <taxon>Treponema</taxon>
    </lineage>
</organism>
<feature type="compositionally biased region" description="Basic and acidic residues" evidence="1">
    <location>
        <begin position="242"/>
        <end position="257"/>
    </location>
</feature>
<evidence type="ECO:0000313" key="3">
    <source>
        <dbReference type="Proteomes" id="UP000016412"/>
    </source>
</evidence>
<evidence type="ECO:0000256" key="1">
    <source>
        <dbReference type="SAM" id="MobiDB-lite"/>
    </source>
</evidence>
<accession>U1GSI3</accession>
<dbReference type="InterPro" id="IPR053139">
    <property type="entry name" value="Surface_bspA-like"/>
</dbReference>
<feature type="compositionally biased region" description="Basic and acidic residues" evidence="1">
    <location>
        <begin position="312"/>
        <end position="353"/>
    </location>
</feature>
<dbReference type="Gene3D" id="3.80.10.10">
    <property type="entry name" value="Ribonuclease Inhibitor"/>
    <property type="match status" value="1"/>
</dbReference>
<feature type="region of interest" description="Disordered" evidence="1">
    <location>
        <begin position="242"/>
        <end position="382"/>
    </location>
</feature>
<dbReference type="PANTHER" id="PTHR45661:SF3">
    <property type="entry name" value="IG-LIKE DOMAIN-CONTAINING PROTEIN"/>
    <property type="match status" value="1"/>
</dbReference>
<dbReference type="eggNOG" id="COG4886">
    <property type="taxonomic scope" value="Bacteria"/>
</dbReference>
<protein>
    <submittedName>
        <fullName evidence="2">Leucine rich repeat protein</fullName>
    </submittedName>
</protein>
<dbReference type="SUPFAM" id="SSF52058">
    <property type="entry name" value="L domain-like"/>
    <property type="match status" value="1"/>
</dbReference>
<dbReference type="OrthoDB" id="361668at2"/>
<dbReference type="PATRIC" id="fig|1125725.3.peg.1104"/>
<comment type="caution">
    <text evidence="2">The sequence shown here is derived from an EMBL/GenBank/DDBJ whole genome shotgun (WGS) entry which is preliminary data.</text>
</comment>
<gene>
    <name evidence="2" type="ORF">HMPREF1325_0854</name>
</gene>
<dbReference type="Proteomes" id="UP000016412">
    <property type="component" value="Unassembled WGS sequence"/>
</dbReference>
<dbReference type="Pfam" id="PF13306">
    <property type="entry name" value="LRR_5"/>
    <property type="match status" value="1"/>
</dbReference>
<evidence type="ECO:0000313" key="2">
    <source>
        <dbReference type="EMBL" id="ERF60925.1"/>
    </source>
</evidence>
<reference evidence="2 3" key="1">
    <citation type="submission" date="2013-08" db="EMBL/GenBank/DDBJ databases">
        <authorList>
            <person name="Durkin A.S."/>
            <person name="Haft D.R."/>
            <person name="McCorrison J."/>
            <person name="Torralba M."/>
            <person name="Gillis M."/>
            <person name="Haft D.H."/>
            <person name="Methe B."/>
            <person name="Sutton G."/>
            <person name="Nelson K.E."/>
        </authorList>
    </citation>
    <scope>NUCLEOTIDE SEQUENCE [LARGE SCALE GENOMIC DNA]</scope>
    <source>
        <strain evidence="2 3">VPI DR56BR1116</strain>
    </source>
</reference>
<dbReference type="EMBL" id="AUZJ01000023">
    <property type="protein sequence ID" value="ERF60925.1"/>
    <property type="molecule type" value="Genomic_DNA"/>
</dbReference>
<dbReference type="STRING" id="1125725.HMPREF1325_0854"/>